<proteinExistence type="inferred from homology"/>
<dbReference type="PANTHER" id="PTHR43586">
    <property type="entry name" value="CYSTEINE DESULFURASE"/>
    <property type="match status" value="1"/>
</dbReference>
<gene>
    <name evidence="7" type="ORF">FE782_16505</name>
</gene>
<evidence type="ECO:0000256" key="4">
    <source>
        <dbReference type="ARBA" id="ARBA00050776"/>
    </source>
</evidence>
<dbReference type="Gene3D" id="3.90.1150.10">
    <property type="entry name" value="Aspartate Aminotransferase, domain 1"/>
    <property type="match status" value="1"/>
</dbReference>
<dbReference type="InterPro" id="IPR020578">
    <property type="entry name" value="Aminotrans_V_PyrdxlP_BS"/>
</dbReference>
<dbReference type="EMBL" id="VCIW01000010">
    <property type="protein sequence ID" value="TLS51325.1"/>
    <property type="molecule type" value="Genomic_DNA"/>
</dbReference>
<reference evidence="7 8" key="1">
    <citation type="submission" date="2019-05" db="EMBL/GenBank/DDBJ databases">
        <authorList>
            <person name="Narsing Rao M.P."/>
            <person name="Li W.J."/>
        </authorList>
    </citation>
    <scope>NUCLEOTIDE SEQUENCE [LARGE SCALE GENOMIC DNA]</scope>
    <source>
        <strain evidence="7 8">SYSU_K30003</strain>
    </source>
</reference>
<dbReference type="Proteomes" id="UP000309676">
    <property type="component" value="Unassembled WGS sequence"/>
</dbReference>
<dbReference type="SUPFAM" id="SSF53383">
    <property type="entry name" value="PLP-dependent transferases"/>
    <property type="match status" value="1"/>
</dbReference>
<keyword evidence="3" id="KW-0663">Pyridoxal phosphate</keyword>
<evidence type="ECO:0000259" key="6">
    <source>
        <dbReference type="Pfam" id="PF00266"/>
    </source>
</evidence>
<keyword evidence="7" id="KW-0808">Transferase</keyword>
<dbReference type="RefSeq" id="WP_138195328.1">
    <property type="nucleotide sequence ID" value="NZ_VCIW01000010.1"/>
</dbReference>
<evidence type="ECO:0000313" key="8">
    <source>
        <dbReference type="Proteomes" id="UP000309676"/>
    </source>
</evidence>
<dbReference type="GO" id="GO:0031071">
    <property type="term" value="F:cysteine desulfurase activity"/>
    <property type="evidence" value="ECO:0007669"/>
    <property type="project" value="UniProtKB-EC"/>
</dbReference>
<evidence type="ECO:0000256" key="2">
    <source>
        <dbReference type="ARBA" id="ARBA00010447"/>
    </source>
</evidence>
<protein>
    <submittedName>
        <fullName evidence="7">Aminotransferase class V-fold PLP-dependent enzyme</fullName>
    </submittedName>
</protein>
<keyword evidence="7" id="KW-0032">Aminotransferase</keyword>
<dbReference type="InterPro" id="IPR015424">
    <property type="entry name" value="PyrdxlP-dep_Trfase"/>
</dbReference>
<dbReference type="Gene3D" id="3.40.640.10">
    <property type="entry name" value="Type I PLP-dependent aspartate aminotransferase-like (Major domain)"/>
    <property type="match status" value="1"/>
</dbReference>
<evidence type="ECO:0000256" key="5">
    <source>
        <dbReference type="RuleBase" id="RU004504"/>
    </source>
</evidence>
<accession>A0A5R9GIG0</accession>
<dbReference type="AlphaFoldDB" id="A0A5R9GIG0"/>
<dbReference type="PANTHER" id="PTHR43586:SF8">
    <property type="entry name" value="CYSTEINE DESULFURASE 1, CHLOROPLASTIC"/>
    <property type="match status" value="1"/>
</dbReference>
<keyword evidence="8" id="KW-1185">Reference proteome</keyword>
<name>A0A5R9GIG0_9BACL</name>
<feature type="domain" description="Aminotransferase class V" evidence="6">
    <location>
        <begin position="71"/>
        <end position="376"/>
    </location>
</feature>
<organism evidence="7 8">
    <name type="scientific">Paenibacillus antri</name>
    <dbReference type="NCBI Taxonomy" id="2582848"/>
    <lineage>
        <taxon>Bacteria</taxon>
        <taxon>Bacillati</taxon>
        <taxon>Bacillota</taxon>
        <taxon>Bacilli</taxon>
        <taxon>Bacillales</taxon>
        <taxon>Paenibacillaceae</taxon>
        <taxon>Paenibacillus</taxon>
    </lineage>
</organism>
<dbReference type="GO" id="GO:0008483">
    <property type="term" value="F:transaminase activity"/>
    <property type="evidence" value="ECO:0007669"/>
    <property type="project" value="UniProtKB-KW"/>
</dbReference>
<evidence type="ECO:0000313" key="7">
    <source>
        <dbReference type="EMBL" id="TLS51325.1"/>
    </source>
</evidence>
<evidence type="ECO:0000256" key="1">
    <source>
        <dbReference type="ARBA" id="ARBA00001933"/>
    </source>
</evidence>
<comment type="similarity">
    <text evidence="2">Belongs to the class-V pyridoxal-phosphate-dependent aminotransferase family. Csd subfamily.</text>
</comment>
<dbReference type="InterPro" id="IPR015421">
    <property type="entry name" value="PyrdxlP-dep_Trfase_major"/>
</dbReference>
<sequence>MPTMMETKPSAAQGVDWEAVRAMFNLDPDYIHMGTAQYFASHPRPVREAIERHRDELDKNPALYILKNEVKFAETCRKAAANYFGVEDHKRITLVDSTTVGLGIVYTGLNIQQGREILTSEHNYYSQQEAIKRASERTGCTFREVAYYDDIHTVTEEEMVSNLIAEVTDKTRIIGATWVHSSTGLKSPIPKLAREIAKINEKRGDEDRILLVVDGVHGFGIELETFPELGCDFFCAGAHKWIYGPRGTGIVAATEAGYRHVRPVIPSFSETMYDIISGSPATNVVDGTTMSPGGFHSMEHLWAMPSGFEFSLSIGKEAIYERVHALARMLKEGLAEMEHVLLATPMDDRLSSGIVSFEVKGMTPKEAAQALVHKKVISTEAPYKKRYARFTPGIYISESDVKKALDAVMSLKKS</sequence>
<dbReference type="InterPro" id="IPR000192">
    <property type="entry name" value="Aminotrans_V_dom"/>
</dbReference>
<dbReference type="Pfam" id="PF00266">
    <property type="entry name" value="Aminotran_5"/>
    <property type="match status" value="1"/>
</dbReference>
<dbReference type="PROSITE" id="PS00595">
    <property type="entry name" value="AA_TRANSFER_CLASS_5"/>
    <property type="match status" value="1"/>
</dbReference>
<dbReference type="OrthoDB" id="9804366at2"/>
<comment type="cofactor">
    <cofactor evidence="1 5">
        <name>pyridoxal 5'-phosphate</name>
        <dbReference type="ChEBI" id="CHEBI:597326"/>
    </cofactor>
</comment>
<comment type="caution">
    <text evidence="7">The sequence shown here is derived from an EMBL/GenBank/DDBJ whole genome shotgun (WGS) entry which is preliminary data.</text>
</comment>
<dbReference type="InterPro" id="IPR015422">
    <property type="entry name" value="PyrdxlP-dep_Trfase_small"/>
</dbReference>
<comment type="catalytic activity">
    <reaction evidence="4">
        <text>(sulfur carrier)-H + L-cysteine = (sulfur carrier)-SH + L-alanine</text>
        <dbReference type="Rhea" id="RHEA:43892"/>
        <dbReference type="Rhea" id="RHEA-COMP:14737"/>
        <dbReference type="Rhea" id="RHEA-COMP:14739"/>
        <dbReference type="ChEBI" id="CHEBI:29917"/>
        <dbReference type="ChEBI" id="CHEBI:35235"/>
        <dbReference type="ChEBI" id="CHEBI:57972"/>
        <dbReference type="ChEBI" id="CHEBI:64428"/>
        <dbReference type="EC" id="2.8.1.7"/>
    </reaction>
</comment>
<evidence type="ECO:0000256" key="3">
    <source>
        <dbReference type="ARBA" id="ARBA00022898"/>
    </source>
</evidence>